<sequence length="359" mass="39338">MVAAVLLVAGAWLMRGAEPPEREAPAPVSIPRRMTPVERERAISRKEVAVEAARDAGLGIDSRDVRDPVLALMPEKIESQAVVAEVNAIINSDLGPALVDCLFEPEFLEQGRDAGFDLTRQLDRVAVIDDAFVMSGQFGDFWARAFPGAVGRDYGRRGRILPVLREGDRQMFVATWNDQITVMSRSEEEAMAYLDRLDGSGPRVENPVLNDSMAYGELYGVFAAEALASLVEDEQSQLADTIRQTAKNARVHMDMSHDVGLSADIEANDPKQADELRRTLGGALSLARMQAQAKGEKDTADILDLARVRSAREGGSFQMEAGLPYEFMKGTLEKCAADRRARKAQQKARREAAPPVTQP</sequence>
<accession>A0A2W5TFR9</accession>
<name>A0A2W5TFR9_9BACT</name>
<gene>
    <name evidence="2" type="ORF">DI536_09970</name>
</gene>
<evidence type="ECO:0000313" key="2">
    <source>
        <dbReference type="EMBL" id="PZR14380.1"/>
    </source>
</evidence>
<organism evidence="2 3">
    <name type="scientific">Archangium gephyra</name>
    <dbReference type="NCBI Taxonomy" id="48"/>
    <lineage>
        <taxon>Bacteria</taxon>
        <taxon>Pseudomonadati</taxon>
        <taxon>Myxococcota</taxon>
        <taxon>Myxococcia</taxon>
        <taxon>Myxococcales</taxon>
        <taxon>Cystobacterineae</taxon>
        <taxon>Archangiaceae</taxon>
        <taxon>Archangium</taxon>
    </lineage>
</organism>
<reference evidence="2 3" key="1">
    <citation type="submission" date="2017-08" db="EMBL/GenBank/DDBJ databases">
        <title>Infants hospitalized years apart are colonized by the same room-sourced microbial strains.</title>
        <authorList>
            <person name="Brooks B."/>
            <person name="Olm M.R."/>
            <person name="Firek B.A."/>
            <person name="Baker R."/>
            <person name="Thomas B.C."/>
            <person name="Morowitz M.J."/>
            <person name="Banfield J.F."/>
        </authorList>
    </citation>
    <scope>NUCLEOTIDE SEQUENCE [LARGE SCALE GENOMIC DNA]</scope>
    <source>
        <strain evidence="2">S2_003_000_R2_14</strain>
    </source>
</reference>
<proteinExistence type="predicted"/>
<evidence type="ECO:0000313" key="3">
    <source>
        <dbReference type="Proteomes" id="UP000249061"/>
    </source>
</evidence>
<feature type="region of interest" description="Disordered" evidence="1">
    <location>
        <begin position="338"/>
        <end position="359"/>
    </location>
</feature>
<protein>
    <submittedName>
        <fullName evidence="2">Uncharacterized protein</fullName>
    </submittedName>
</protein>
<dbReference type="EMBL" id="QFQP01000007">
    <property type="protein sequence ID" value="PZR14380.1"/>
    <property type="molecule type" value="Genomic_DNA"/>
</dbReference>
<dbReference type="Proteomes" id="UP000249061">
    <property type="component" value="Unassembled WGS sequence"/>
</dbReference>
<evidence type="ECO:0000256" key="1">
    <source>
        <dbReference type="SAM" id="MobiDB-lite"/>
    </source>
</evidence>
<comment type="caution">
    <text evidence="2">The sequence shown here is derived from an EMBL/GenBank/DDBJ whole genome shotgun (WGS) entry which is preliminary data.</text>
</comment>
<dbReference type="AlphaFoldDB" id="A0A2W5TFR9"/>